<dbReference type="InterPro" id="IPR020568">
    <property type="entry name" value="Ribosomal_Su5_D2-typ_SF"/>
</dbReference>
<dbReference type="Pfam" id="PF13335">
    <property type="entry name" value="Mg_chelatase_C"/>
    <property type="match status" value="1"/>
</dbReference>
<dbReference type="AlphaFoldDB" id="A0A645CRU7"/>
<reference evidence="3" key="1">
    <citation type="submission" date="2019-08" db="EMBL/GenBank/DDBJ databases">
        <authorList>
            <person name="Kucharzyk K."/>
            <person name="Murdoch R.W."/>
            <person name="Higgins S."/>
            <person name="Loffler F."/>
        </authorList>
    </citation>
    <scope>NUCLEOTIDE SEQUENCE</scope>
</reference>
<dbReference type="Gene3D" id="3.40.50.300">
    <property type="entry name" value="P-loop containing nucleotide triphosphate hydrolases"/>
    <property type="match status" value="1"/>
</dbReference>
<evidence type="ECO:0000259" key="2">
    <source>
        <dbReference type="SMART" id="SM00382"/>
    </source>
</evidence>
<dbReference type="SMART" id="SM00382">
    <property type="entry name" value="AAA"/>
    <property type="match status" value="1"/>
</dbReference>
<dbReference type="InterPro" id="IPR027417">
    <property type="entry name" value="P-loop_NTPase"/>
</dbReference>
<dbReference type="NCBIfam" id="TIGR00368">
    <property type="entry name" value="YifB family Mg chelatase-like AAA ATPase"/>
    <property type="match status" value="1"/>
</dbReference>
<evidence type="ECO:0000256" key="1">
    <source>
        <dbReference type="ARBA" id="ARBA00006354"/>
    </source>
</evidence>
<dbReference type="InterPro" id="IPR025158">
    <property type="entry name" value="Mg_chelat-rel_C"/>
</dbReference>
<dbReference type="Pfam" id="PF01078">
    <property type="entry name" value="Mg_chelatase"/>
    <property type="match status" value="1"/>
</dbReference>
<evidence type="ECO:0000313" key="3">
    <source>
        <dbReference type="EMBL" id="MPM79432.1"/>
    </source>
</evidence>
<dbReference type="InterPro" id="IPR014721">
    <property type="entry name" value="Ribsml_uS5_D2-typ_fold_subgr"/>
</dbReference>
<dbReference type="GO" id="GO:0005524">
    <property type="term" value="F:ATP binding"/>
    <property type="evidence" value="ECO:0007669"/>
    <property type="project" value="InterPro"/>
</dbReference>
<dbReference type="InterPro" id="IPR003593">
    <property type="entry name" value="AAA+_ATPase"/>
</dbReference>
<dbReference type="InterPro" id="IPR000523">
    <property type="entry name" value="Mg_chelatse_chII-like_cat_dom"/>
</dbReference>
<gene>
    <name evidence="3" type="primary">comM_37</name>
    <name evidence="3" type="ORF">SDC9_126465</name>
</gene>
<dbReference type="Gene3D" id="3.30.230.10">
    <property type="match status" value="1"/>
</dbReference>
<organism evidence="3">
    <name type="scientific">bioreactor metagenome</name>
    <dbReference type="NCBI Taxonomy" id="1076179"/>
    <lineage>
        <taxon>unclassified sequences</taxon>
        <taxon>metagenomes</taxon>
        <taxon>ecological metagenomes</taxon>
    </lineage>
</organism>
<dbReference type="SUPFAM" id="SSF52540">
    <property type="entry name" value="P-loop containing nucleoside triphosphate hydrolases"/>
    <property type="match status" value="1"/>
</dbReference>
<dbReference type="EMBL" id="VSSQ01029343">
    <property type="protein sequence ID" value="MPM79432.1"/>
    <property type="molecule type" value="Genomic_DNA"/>
</dbReference>
<comment type="caution">
    <text evidence="3">The sequence shown here is derived from an EMBL/GenBank/DDBJ whole genome shotgun (WGS) entry which is preliminary data.</text>
</comment>
<dbReference type="PANTHER" id="PTHR32039">
    <property type="entry name" value="MAGNESIUM-CHELATASE SUBUNIT CHLI"/>
    <property type="match status" value="1"/>
</dbReference>
<dbReference type="InterPro" id="IPR045006">
    <property type="entry name" value="CHLI-like"/>
</dbReference>
<dbReference type="Pfam" id="PF13541">
    <property type="entry name" value="ChlI"/>
    <property type="match status" value="1"/>
</dbReference>
<dbReference type="SUPFAM" id="SSF54211">
    <property type="entry name" value="Ribosomal protein S5 domain 2-like"/>
    <property type="match status" value="1"/>
</dbReference>
<sequence length="403" mass="44428">MIMGELALDGSIRPVRGVLPVAEHARKQGFAACLFPIESAAEALEIEGIEIYGVHDLEEVVSILLGEGRIEPLSKVVSENHNVRLYKEYDFCDIKGQSGAKRAMEVAAAGAHHILMNGSPGTGKSFLAKALPSILPLMNRDEPVETSKIYSVAGGGQYKGGGLIKERPFRSPLHSSSIYALTGGGVNSLPGEISLAHNGVLYLDEIAEFPKHVLEILRQPLEDRQISISRMKYKITYPSNFMLVASMNPCPCGYYGENDGRCVCSPFQVARYVAKLSGPLIDRIDIHIEVNNVPAEMLLKQGAAEEQSDRVRERVSAARDLQKRRFGSECNTNSQMNQEHLKRFCSLGRDEQSMLSSAVNKLNMSARSYTRILKVARTIADLDNSTNIKTAHLAEAIQYRRVR</sequence>
<dbReference type="PANTHER" id="PTHR32039:SF7">
    <property type="entry name" value="COMPETENCE PROTEIN COMM"/>
    <property type="match status" value="1"/>
</dbReference>
<dbReference type="InterPro" id="IPR004482">
    <property type="entry name" value="Mg_chelat-rel"/>
</dbReference>
<name>A0A645CRU7_9ZZZZ</name>
<feature type="domain" description="AAA+ ATPase" evidence="2">
    <location>
        <begin position="110"/>
        <end position="294"/>
    </location>
</feature>
<protein>
    <submittedName>
        <fullName evidence="3">Competence protein ComM</fullName>
    </submittedName>
</protein>
<accession>A0A645CRU7</accession>
<comment type="similarity">
    <text evidence="1">Belongs to the Mg-chelatase subunits D/I family. ComM subfamily.</text>
</comment>
<proteinExistence type="inferred from homology"/>